<dbReference type="PROSITE" id="PS50222">
    <property type="entry name" value="EF_HAND_2"/>
    <property type="match status" value="1"/>
</dbReference>
<dbReference type="InterPro" id="IPR011992">
    <property type="entry name" value="EF-hand-dom_pair"/>
</dbReference>
<feature type="transmembrane region" description="Helical" evidence="2">
    <location>
        <begin position="433"/>
        <end position="449"/>
    </location>
</feature>
<dbReference type="AlphaFoldDB" id="A0A7S4UUP5"/>
<proteinExistence type="predicted"/>
<feature type="transmembrane region" description="Helical" evidence="2">
    <location>
        <begin position="38"/>
        <end position="58"/>
    </location>
</feature>
<protein>
    <recommendedName>
        <fullName evidence="3">EF-hand domain-containing protein</fullName>
    </recommendedName>
</protein>
<feature type="transmembrane region" description="Helical" evidence="2">
    <location>
        <begin position="200"/>
        <end position="218"/>
    </location>
</feature>
<keyword evidence="2" id="KW-0812">Transmembrane</keyword>
<feature type="transmembrane region" description="Helical" evidence="2">
    <location>
        <begin position="562"/>
        <end position="583"/>
    </location>
</feature>
<gene>
    <name evidence="4" type="ORF">AMON00008_LOCUS31797</name>
</gene>
<feature type="transmembrane region" description="Helical" evidence="2">
    <location>
        <begin position="538"/>
        <end position="556"/>
    </location>
</feature>
<organism evidence="4">
    <name type="scientific">Alexandrium monilatum</name>
    <dbReference type="NCBI Taxonomy" id="311494"/>
    <lineage>
        <taxon>Eukaryota</taxon>
        <taxon>Sar</taxon>
        <taxon>Alveolata</taxon>
        <taxon>Dinophyceae</taxon>
        <taxon>Gonyaulacales</taxon>
        <taxon>Pyrocystaceae</taxon>
        <taxon>Alexandrium</taxon>
    </lineage>
</organism>
<feature type="domain" description="EF-hand" evidence="3">
    <location>
        <begin position="683"/>
        <end position="718"/>
    </location>
</feature>
<sequence length="852" mass="96640">MANSSPDPRLTKLTLLNGKTTMRRLRSSQVWQRCGKRLVVVASACAALAMLVGSACLWHRIHHRHHHHHRHARHRPHLPGWMHFPGSVKLQKARIPPGHGYQQQKHPFHIHFPGIGAGKDRAKQPHPAPAGGGHDHGHGHGHGHHDHSIMEELVAYPRVFVAEVVAVVALSTLFETWEHWIRHRLAHQGRTSELKILDGLFKEVTCLGFIGLVLYLVHRFTIIDSLASHIFSPAELTDENPLFETFELVHMMIFLLLIVLLFQAAALLPLSHRIVERWRRYERTRAWGGRAGSLESQFVEAGFLRREAKASSPRGCELQFAKPFTYGDTFRERLKLRTDDLVLIVKWRALRQEFMFPSTGSDDGKTPRTIPRGPRINPALFSFEGYLRGLLSNTVVALVEVDMTTWLLTLAVLIPLMYSCILFSCSIEFLQCVIAWCLLAGAMALVVCLEEDMHALTPEVPRDARMILRLLCGTSIQDFQRHVTPSEDAESHHVFGAPGLGGVEKTEKGTISRKSSEESPKGIFSCETYRRLIRLVSFWQAICVTSLVVSFLSHPFIRRSSIFLHCLAWAEWPIMLFLVWPVLVRKLTLRYSVDEHKDVGLIRAVALHSKENLLRHHLRLVQAMGFFRRASQSCEPWAQLPVPAAGGKSTHKKRSWTKAAYTKAEADRNFNHGVSLFQGMGDDDQEEVWELFELLDRGNDEAISTAELIVKFRSLGFGENADTAVRSLLRLVEHSTANHAARYMNDHGGAQCFTWEKFRAMIALTTTHRPSVELEEDLERLFRLIDKASPETVTVFEITEWMRGIKRSLSEADVATVLHKHFGEAKPLLTRTEFVEFFQAIASGNDDQDAKH</sequence>
<evidence type="ECO:0000256" key="2">
    <source>
        <dbReference type="SAM" id="Phobius"/>
    </source>
</evidence>
<dbReference type="Gene3D" id="1.10.238.10">
    <property type="entry name" value="EF-hand"/>
    <property type="match status" value="1"/>
</dbReference>
<evidence type="ECO:0000313" key="4">
    <source>
        <dbReference type="EMBL" id="CAE4606841.1"/>
    </source>
</evidence>
<feature type="transmembrane region" description="Helical" evidence="2">
    <location>
        <begin position="248"/>
        <end position="270"/>
    </location>
</feature>
<feature type="transmembrane region" description="Helical" evidence="2">
    <location>
        <begin position="406"/>
        <end position="427"/>
    </location>
</feature>
<evidence type="ECO:0000259" key="3">
    <source>
        <dbReference type="PROSITE" id="PS50222"/>
    </source>
</evidence>
<dbReference type="InterPro" id="IPR002048">
    <property type="entry name" value="EF_hand_dom"/>
</dbReference>
<dbReference type="EMBL" id="HBNR01045698">
    <property type="protein sequence ID" value="CAE4606841.1"/>
    <property type="molecule type" value="Transcribed_RNA"/>
</dbReference>
<dbReference type="GO" id="GO:0005509">
    <property type="term" value="F:calcium ion binding"/>
    <property type="evidence" value="ECO:0007669"/>
    <property type="project" value="InterPro"/>
</dbReference>
<evidence type="ECO:0000256" key="1">
    <source>
        <dbReference type="SAM" id="MobiDB-lite"/>
    </source>
</evidence>
<keyword evidence="2" id="KW-0472">Membrane</keyword>
<dbReference type="SUPFAM" id="SSF47473">
    <property type="entry name" value="EF-hand"/>
    <property type="match status" value="1"/>
</dbReference>
<name>A0A7S4UUP5_9DINO</name>
<feature type="region of interest" description="Disordered" evidence="1">
    <location>
        <begin position="118"/>
        <end position="145"/>
    </location>
</feature>
<keyword evidence="2" id="KW-1133">Transmembrane helix</keyword>
<reference evidence="4" key="1">
    <citation type="submission" date="2021-01" db="EMBL/GenBank/DDBJ databases">
        <authorList>
            <person name="Corre E."/>
            <person name="Pelletier E."/>
            <person name="Niang G."/>
            <person name="Scheremetjew M."/>
            <person name="Finn R."/>
            <person name="Kale V."/>
            <person name="Holt S."/>
            <person name="Cochrane G."/>
            <person name="Meng A."/>
            <person name="Brown T."/>
            <person name="Cohen L."/>
        </authorList>
    </citation>
    <scope>NUCLEOTIDE SEQUENCE</scope>
    <source>
        <strain evidence="4">CCMP3105</strain>
    </source>
</reference>
<accession>A0A7S4UUP5</accession>